<evidence type="ECO:0000256" key="1">
    <source>
        <dbReference type="SAM" id="MobiDB-lite"/>
    </source>
</evidence>
<feature type="region of interest" description="Disordered" evidence="1">
    <location>
        <begin position="92"/>
        <end position="113"/>
    </location>
</feature>
<evidence type="ECO:0000313" key="2">
    <source>
        <dbReference type="EMBL" id="MDR7375857.1"/>
    </source>
</evidence>
<keyword evidence="3" id="KW-1185">Reference proteome</keyword>
<evidence type="ECO:0000313" key="3">
    <source>
        <dbReference type="Proteomes" id="UP001180487"/>
    </source>
</evidence>
<name>A0ABU2C3N1_9BURK</name>
<protein>
    <submittedName>
        <fullName evidence="2">Uncharacterized protein</fullName>
    </submittedName>
</protein>
<dbReference type="Proteomes" id="UP001180487">
    <property type="component" value="Unassembled WGS sequence"/>
</dbReference>
<proteinExistence type="predicted"/>
<sequence length="113" mass="12767">MNHPRQDPAADACQDEEYAMPCAEALLASSLALMTGYVQGCCDDHRTLMAQKIVQQLVSLSQHPMLSPDFKTMLWNLHTRWLQQLRLDSAAEMLPPSDPPNASLWHKTHEVLQ</sequence>
<dbReference type="EMBL" id="JAVDXT010000001">
    <property type="protein sequence ID" value="MDR7375857.1"/>
    <property type="molecule type" value="Genomic_DNA"/>
</dbReference>
<organism evidence="2 3">
    <name type="scientific">Rhodoferax ferrireducens</name>
    <dbReference type="NCBI Taxonomy" id="192843"/>
    <lineage>
        <taxon>Bacteria</taxon>
        <taxon>Pseudomonadati</taxon>
        <taxon>Pseudomonadota</taxon>
        <taxon>Betaproteobacteria</taxon>
        <taxon>Burkholderiales</taxon>
        <taxon>Comamonadaceae</taxon>
        <taxon>Rhodoferax</taxon>
    </lineage>
</organism>
<comment type="caution">
    <text evidence="2">The sequence shown here is derived from an EMBL/GenBank/DDBJ whole genome shotgun (WGS) entry which is preliminary data.</text>
</comment>
<dbReference type="RefSeq" id="WP_310370372.1">
    <property type="nucleotide sequence ID" value="NZ_JAVDXT010000001.1"/>
</dbReference>
<gene>
    <name evidence="2" type="ORF">J2X19_000515</name>
</gene>
<reference evidence="2 3" key="1">
    <citation type="submission" date="2023-07" db="EMBL/GenBank/DDBJ databases">
        <title>Sorghum-associated microbial communities from plants grown in Nebraska, USA.</title>
        <authorList>
            <person name="Schachtman D."/>
        </authorList>
    </citation>
    <scope>NUCLEOTIDE SEQUENCE [LARGE SCALE GENOMIC DNA]</scope>
    <source>
        <strain evidence="2 3">BE313</strain>
    </source>
</reference>
<accession>A0ABU2C3N1</accession>